<evidence type="ECO:0000256" key="1">
    <source>
        <dbReference type="SAM" id="SignalP"/>
    </source>
</evidence>
<evidence type="ECO:0000259" key="2">
    <source>
        <dbReference type="Pfam" id="PF13026"/>
    </source>
</evidence>
<dbReference type="InterPro" id="IPR024981">
    <property type="entry name" value="DUF3887"/>
</dbReference>
<name>A0ABS1TAZ3_9CLOT</name>
<gene>
    <name evidence="3" type="ORF">JK636_12240</name>
</gene>
<dbReference type="RefSeq" id="WP_202749286.1">
    <property type="nucleotide sequence ID" value="NZ_JAESWC010000007.1"/>
</dbReference>
<keyword evidence="1" id="KW-0732">Signal</keyword>
<proteinExistence type="predicted"/>
<evidence type="ECO:0000313" key="4">
    <source>
        <dbReference type="Proteomes" id="UP000632377"/>
    </source>
</evidence>
<feature type="signal peptide" evidence="1">
    <location>
        <begin position="1"/>
        <end position="21"/>
    </location>
</feature>
<feature type="domain" description="DUF3887" evidence="2">
    <location>
        <begin position="45"/>
        <end position="136"/>
    </location>
</feature>
<keyword evidence="4" id="KW-1185">Reference proteome</keyword>
<accession>A0ABS1TAZ3</accession>
<feature type="chain" id="PRO_5045132331" evidence="1">
    <location>
        <begin position="22"/>
        <end position="146"/>
    </location>
</feature>
<reference evidence="3 4" key="1">
    <citation type="submission" date="2021-01" db="EMBL/GenBank/DDBJ databases">
        <title>Genome public.</title>
        <authorList>
            <person name="Liu C."/>
            <person name="Sun Q."/>
        </authorList>
    </citation>
    <scope>NUCLEOTIDE SEQUENCE [LARGE SCALE GENOMIC DNA]</scope>
    <source>
        <strain evidence="3 4">YIM B02515</strain>
    </source>
</reference>
<dbReference type="Proteomes" id="UP000632377">
    <property type="component" value="Unassembled WGS sequence"/>
</dbReference>
<evidence type="ECO:0000313" key="3">
    <source>
        <dbReference type="EMBL" id="MBL4936527.1"/>
    </source>
</evidence>
<dbReference type="PROSITE" id="PS51257">
    <property type="entry name" value="PROKAR_LIPOPROTEIN"/>
    <property type="match status" value="1"/>
</dbReference>
<dbReference type="EMBL" id="JAESWC010000007">
    <property type="protein sequence ID" value="MBL4936527.1"/>
    <property type="molecule type" value="Genomic_DNA"/>
</dbReference>
<dbReference type="Gene3D" id="3.10.450.590">
    <property type="match status" value="1"/>
</dbReference>
<sequence>MRFKKFSILFVLIVMVSLFTACSQKSVKVNDEEVKNYSEPILESILMAANKDDYSTYSKDFSEKMKDALTETNFKEQNKLIKDKIGEYKSKQFVKAQAKGDYITAIYSAKYSNEPNDVMVTITFKNGDENHKVEGLFMTSPKLASK</sequence>
<dbReference type="Pfam" id="PF13026">
    <property type="entry name" value="DUF3887"/>
    <property type="match status" value="1"/>
</dbReference>
<comment type="caution">
    <text evidence="3">The sequence shown here is derived from an EMBL/GenBank/DDBJ whole genome shotgun (WGS) entry which is preliminary data.</text>
</comment>
<organism evidence="3 4">
    <name type="scientific">Clostridium rhizosphaerae</name>
    <dbReference type="NCBI Taxonomy" id="2803861"/>
    <lineage>
        <taxon>Bacteria</taxon>
        <taxon>Bacillati</taxon>
        <taxon>Bacillota</taxon>
        <taxon>Clostridia</taxon>
        <taxon>Eubacteriales</taxon>
        <taxon>Clostridiaceae</taxon>
        <taxon>Clostridium</taxon>
    </lineage>
</organism>
<protein>
    <submittedName>
        <fullName evidence="3">DUF3887 domain-containing protein</fullName>
    </submittedName>
</protein>